<name>A0A1G2D4V7_9BACT</name>
<comment type="caution">
    <text evidence="1">The sequence shown here is derived from an EMBL/GenBank/DDBJ whole genome shotgun (WGS) entry which is preliminary data.</text>
</comment>
<gene>
    <name evidence="1" type="ORF">A3D65_01190</name>
</gene>
<organism evidence="1 2">
    <name type="scientific">Candidatus Lloydbacteria bacterium RIFCSPHIGHO2_02_FULL_50_13</name>
    <dbReference type="NCBI Taxonomy" id="1798661"/>
    <lineage>
        <taxon>Bacteria</taxon>
        <taxon>Candidatus Lloydiibacteriota</taxon>
    </lineage>
</organism>
<protein>
    <submittedName>
        <fullName evidence="1">Uncharacterized protein</fullName>
    </submittedName>
</protein>
<dbReference type="STRING" id="1798661.A3D65_01190"/>
<evidence type="ECO:0000313" key="1">
    <source>
        <dbReference type="EMBL" id="OGZ08676.1"/>
    </source>
</evidence>
<proteinExistence type="predicted"/>
<dbReference type="AlphaFoldDB" id="A0A1G2D4V7"/>
<dbReference type="EMBL" id="MHLL01000030">
    <property type="protein sequence ID" value="OGZ08676.1"/>
    <property type="molecule type" value="Genomic_DNA"/>
</dbReference>
<sequence length="63" mass="7127">MNAKIEFTGYFWQLTLPCGDKVTVSDIDAKVPQVCPKCKTVFAHFTVTRVPMPKVAEPQRVRC</sequence>
<evidence type="ECO:0000313" key="2">
    <source>
        <dbReference type="Proteomes" id="UP000177996"/>
    </source>
</evidence>
<reference evidence="1 2" key="1">
    <citation type="journal article" date="2016" name="Nat. Commun.">
        <title>Thousands of microbial genomes shed light on interconnected biogeochemical processes in an aquifer system.</title>
        <authorList>
            <person name="Anantharaman K."/>
            <person name="Brown C.T."/>
            <person name="Hug L.A."/>
            <person name="Sharon I."/>
            <person name="Castelle C.J."/>
            <person name="Probst A.J."/>
            <person name="Thomas B.C."/>
            <person name="Singh A."/>
            <person name="Wilkins M.J."/>
            <person name="Karaoz U."/>
            <person name="Brodie E.L."/>
            <person name="Williams K.H."/>
            <person name="Hubbard S.S."/>
            <person name="Banfield J.F."/>
        </authorList>
    </citation>
    <scope>NUCLEOTIDE SEQUENCE [LARGE SCALE GENOMIC DNA]</scope>
</reference>
<accession>A0A1G2D4V7</accession>
<dbReference type="Proteomes" id="UP000177996">
    <property type="component" value="Unassembled WGS sequence"/>
</dbReference>